<proteinExistence type="predicted"/>
<evidence type="ECO:0000313" key="1">
    <source>
        <dbReference type="EMBL" id="EAR15411.1"/>
    </source>
</evidence>
<sequence length="78" mass="9114">MASAVDLLFSLYQKLSVIERMEAAELILKEANMDNRIMYRATKKPTRQMLDQVEMTRDFLENFSFRKAPSRREPASPS</sequence>
<dbReference type="Proteomes" id="UP000009049">
    <property type="component" value="Chromosome"/>
</dbReference>
<organism evidence="1 2">
    <name type="scientific">Robiginitalea biformata (strain ATCC BAA-864 / DSM 15991 / KCTC 12146 / HTCC2501)</name>
    <dbReference type="NCBI Taxonomy" id="313596"/>
    <lineage>
        <taxon>Bacteria</taxon>
        <taxon>Pseudomonadati</taxon>
        <taxon>Bacteroidota</taxon>
        <taxon>Flavobacteriia</taxon>
        <taxon>Flavobacteriales</taxon>
        <taxon>Flavobacteriaceae</taxon>
        <taxon>Robiginitalea</taxon>
    </lineage>
</organism>
<reference evidence="1 2" key="1">
    <citation type="journal article" date="2009" name="J. Bacteriol.">
        <title>Complete genome sequence of Robiginitalea biformata HTCC2501.</title>
        <authorList>
            <person name="Oh H.M."/>
            <person name="Giovannoni S.J."/>
            <person name="Lee K."/>
            <person name="Ferriera S."/>
            <person name="Johnson J."/>
            <person name="Cho J.C."/>
        </authorList>
    </citation>
    <scope>NUCLEOTIDE SEQUENCE [LARGE SCALE GENOMIC DNA]</scope>
    <source>
        <strain evidence="2">ATCC BAA-864 / HTCC2501 / KCTC 12146</strain>
    </source>
</reference>
<evidence type="ECO:0000313" key="2">
    <source>
        <dbReference type="Proteomes" id="UP000009049"/>
    </source>
</evidence>
<gene>
    <name evidence="1" type="ordered locus">RB2501_13824</name>
</gene>
<dbReference type="KEGG" id="rbi:RB2501_13824"/>
<dbReference type="EMBL" id="CP001712">
    <property type="protein sequence ID" value="EAR15411.1"/>
    <property type="molecule type" value="Genomic_DNA"/>
</dbReference>
<protein>
    <submittedName>
        <fullName evidence="1">Uncharacterized protein</fullName>
    </submittedName>
</protein>
<dbReference type="RefSeq" id="WP_015754728.1">
    <property type="nucleotide sequence ID" value="NC_013222.1"/>
</dbReference>
<dbReference type="HOGENOM" id="CLU_2619769_0_0_10"/>
<dbReference type="AlphaFoldDB" id="A4CKL2"/>
<accession>A4CKL2</accession>
<dbReference type="STRING" id="313596.RB2501_13824"/>
<name>A4CKL2_ROBBH</name>
<keyword evidence="2" id="KW-1185">Reference proteome</keyword>